<dbReference type="Proteomes" id="UP001165135">
    <property type="component" value="Unassembled WGS sequence"/>
</dbReference>
<evidence type="ECO:0000313" key="2">
    <source>
        <dbReference type="Proteomes" id="UP001165135"/>
    </source>
</evidence>
<gene>
    <name evidence="1" type="ORF">Airi01_031080</name>
</gene>
<proteinExistence type="predicted"/>
<comment type="caution">
    <text evidence="1">The sequence shown here is derived from an EMBL/GenBank/DDBJ whole genome shotgun (WGS) entry which is preliminary data.</text>
</comment>
<dbReference type="AlphaFoldDB" id="A0A9W6VQP3"/>
<dbReference type="EMBL" id="BSTJ01000003">
    <property type="protein sequence ID" value="GLY74841.1"/>
    <property type="molecule type" value="Genomic_DNA"/>
</dbReference>
<accession>A0A9W6VQP3</accession>
<sequence length="71" mass="7769">MAIRAASQVMLAPSVQKAIAIAQAIWAMRSTSSSIEMILTYSTWVAASSRNFFSCWNCAAAWGTYRGWSTT</sequence>
<evidence type="ECO:0000313" key="1">
    <source>
        <dbReference type="EMBL" id="GLY74841.1"/>
    </source>
</evidence>
<protein>
    <submittedName>
        <fullName evidence="1">Uncharacterized protein</fullName>
    </submittedName>
</protein>
<organism evidence="1 2">
    <name type="scientific">Actinoallomurus iriomotensis</name>
    <dbReference type="NCBI Taxonomy" id="478107"/>
    <lineage>
        <taxon>Bacteria</taxon>
        <taxon>Bacillati</taxon>
        <taxon>Actinomycetota</taxon>
        <taxon>Actinomycetes</taxon>
        <taxon>Streptosporangiales</taxon>
        <taxon>Thermomonosporaceae</taxon>
        <taxon>Actinoallomurus</taxon>
    </lineage>
</organism>
<name>A0A9W6VQP3_9ACTN</name>
<reference evidence="1" key="1">
    <citation type="submission" date="2023-03" db="EMBL/GenBank/DDBJ databases">
        <title>Actinoallomurus iriomotensis NBRC 103681.</title>
        <authorList>
            <person name="Ichikawa N."/>
            <person name="Sato H."/>
            <person name="Tonouchi N."/>
        </authorList>
    </citation>
    <scope>NUCLEOTIDE SEQUENCE</scope>
    <source>
        <strain evidence="1">NBRC 103681</strain>
    </source>
</reference>